<sequence>MLKQLEWLLRVGVFLTFFGHGIFALFGKAGWLPYLKYFGFTTEVAFKLMFAIGIIDVIVAVSILFKPYKPIVIWAIIWALSTALIRPISGEPIWDFIERGSNWIVPLCLYLLLKTKHRNQ</sequence>
<reference evidence="2 3" key="1">
    <citation type="journal article" date="2011" name="J. Microbiol.">
        <title>Gramella jeungdoensis sp. nov., isolated from a solar saltern in Korea.</title>
        <authorList>
            <person name="Joung Y."/>
            <person name="Kim H."/>
            <person name="Jang T."/>
            <person name="Ahn T.S."/>
            <person name="Joh K."/>
        </authorList>
    </citation>
    <scope>NUCLEOTIDE SEQUENCE [LARGE SCALE GENOMIC DNA]</scope>
    <source>
        <strain evidence="2 3">KCTC 23123</strain>
    </source>
</reference>
<name>A0A4Y8ARZ2_9FLAO</name>
<organism evidence="2 3">
    <name type="scientific">Gramella jeungdoensis</name>
    <dbReference type="NCBI Taxonomy" id="708091"/>
    <lineage>
        <taxon>Bacteria</taxon>
        <taxon>Pseudomonadati</taxon>
        <taxon>Bacteroidota</taxon>
        <taxon>Flavobacteriia</taxon>
        <taxon>Flavobacteriales</taxon>
        <taxon>Flavobacteriaceae</taxon>
        <taxon>Christiangramia</taxon>
    </lineage>
</organism>
<evidence type="ECO:0008006" key="4">
    <source>
        <dbReference type="Google" id="ProtNLM"/>
    </source>
</evidence>
<keyword evidence="1" id="KW-0472">Membrane</keyword>
<keyword evidence="3" id="KW-1185">Reference proteome</keyword>
<dbReference type="OrthoDB" id="669592at2"/>
<proteinExistence type="predicted"/>
<evidence type="ECO:0000256" key="1">
    <source>
        <dbReference type="SAM" id="Phobius"/>
    </source>
</evidence>
<dbReference type="AlphaFoldDB" id="A0A4Y8ARZ2"/>
<keyword evidence="1" id="KW-1133">Transmembrane helix</keyword>
<evidence type="ECO:0000313" key="3">
    <source>
        <dbReference type="Proteomes" id="UP000298517"/>
    </source>
</evidence>
<keyword evidence="1" id="KW-0812">Transmembrane</keyword>
<feature type="transmembrane region" description="Helical" evidence="1">
    <location>
        <begin position="7"/>
        <end position="26"/>
    </location>
</feature>
<gene>
    <name evidence="2" type="ORF">E2488_12385</name>
</gene>
<dbReference type="Proteomes" id="UP000298517">
    <property type="component" value="Unassembled WGS sequence"/>
</dbReference>
<evidence type="ECO:0000313" key="2">
    <source>
        <dbReference type="EMBL" id="TEW72984.1"/>
    </source>
</evidence>
<dbReference type="EMBL" id="SNQI01000004">
    <property type="protein sequence ID" value="TEW72984.1"/>
    <property type="molecule type" value="Genomic_DNA"/>
</dbReference>
<feature type="transmembrane region" description="Helical" evidence="1">
    <location>
        <begin position="46"/>
        <end position="65"/>
    </location>
</feature>
<feature type="transmembrane region" description="Helical" evidence="1">
    <location>
        <begin position="72"/>
        <end position="90"/>
    </location>
</feature>
<dbReference type="RefSeq" id="WP_134248687.1">
    <property type="nucleotide sequence ID" value="NZ_SNQI01000004.1"/>
</dbReference>
<accession>A0A4Y8ARZ2</accession>
<protein>
    <recommendedName>
        <fullName evidence="4">DoxX family protein</fullName>
    </recommendedName>
</protein>
<comment type="caution">
    <text evidence="2">The sequence shown here is derived from an EMBL/GenBank/DDBJ whole genome shotgun (WGS) entry which is preliminary data.</text>
</comment>